<organism evidence="1 2">
    <name type="scientific">Segatella oris C735</name>
    <dbReference type="NCBI Taxonomy" id="563008"/>
    <lineage>
        <taxon>Bacteria</taxon>
        <taxon>Pseudomonadati</taxon>
        <taxon>Bacteroidota</taxon>
        <taxon>Bacteroidia</taxon>
        <taxon>Bacteroidales</taxon>
        <taxon>Prevotellaceae</taxon>
        <taxon>Segatella</taxon>
    </lineage>
</organism>
<sequence>SSIGTIFQNNTKIKSFDELAKFKGSLLRGNMFGGCTNLQFISVPYTTAALFNDDVSSYKRIILKGEWSRIPDTFIWFSEKKNLQSIILESNNPPEITNVSGFFYGNHTTNFAKIYVPDDSVEKYREAAVWKDYKEFIYPLSEYHP</sequence>
<dbReference type="EMBL" id="GL349591">
    <property type="protein sequence ID" value="EFI47329.1"/>
    <property type="molecule type" value="Genomic_DNA"/>
</dbReference>
<dbReference type="InterPro" id="IPR032675">
    <property type="entry name" value="LRR_dom_sf"/>
</dbReference>
<name>D7NGI7_9BACT</name>
<accession>D7NGI7</accession>
<dbReference type="AlphaFoldDB" id="D7NGI7"/>
<evidence type="ECO:0000313" key="2">
    <source>
        <dbReference type="Proteomes" id="UP000003805"/>
    </source>
</evidence>
<evidence type="ECO:0008006" key="3">
    <source>
        <dbReference type="Google" id="ProtNLM"/>
    </source>
</evidence>
<dbReference type="Proteomes" id="UP000003805">
    <property type="component" value="Unassembled WGS sequence"/>
</dbReference>
<dbReference type="HOGENOM" id="CLU_149679_0_0_10"/>
<gene>
    <name evidence="1" type="ORF">HMPREF0665_02704</name>
</gene>
<proteinExistence type="predicted"/>
<reference evidence="1 2" key="1">
    <citation type="submission" date="2010-02" db="EMBL/GenBank/DDBJ databases">
        <title>The Genome Sequence of Prevotella oris strain C735.</title>
        <authorList>
            <consortium name="The Broad Institute Genome Sequencing Platform"/>
            <person name="Ward D."/>
            <person name="Feldgarden M."/>
            <person name="Earl A."/>
            <person name="Young S.K."/>
            <person name="Zeng Q."/>
            <person name="Koehrsen M."/>
            <person name="Alvarado L."/>
            <person name="Berlin A."/>
            <person name="Bochicchio J."/>
            <person name="Borenstein D."/>
            <person name="Chapman S.B."/>
            <person name="Chen Z."/>
            <person name="Engels R."/>
            <person name="Freedman E."/>
            <person name="Gellesch M."/>
            <person name="Goldberg J."/>
            <person name="Griggs A."/>
            <person name="Gujja S."/>
            <person name="Heilman E."/>
            <person name="Heiman D."/>
            <person name="Hepburn T."/>
            <person name="Howarth C."/>
            <person name="Jen D."/>
            <person name="Larson L."/>
            <person name="Mehta T."/>
            <person name="Park D."/>
            <person name="Pearson M."/>
            <person name="Roberts A."/>
            <person name="Saif S."/>
            <person name="Shea T."/>
            <person name="Shenoy N."/>
            <person name="Sisk P."/>
            <person name="Stolte C."/>
            <person name="Sykes S."/>
            <person name="Thomson T."/>
            <person name="Walk T."/>
            <person name="White J."/>
            <person name="Yandava C."/>
            <person name="Sibley C.D."/>
            <person name="Field T.R."/>
            <person name="Grinwis M."/>
            <person name="Eshaghurshan C.S."/>
            <person name="Surette M.G."/>
            <person name="Haas B."/>
            <person name="Nusbaum C."/>
            <person name="Birren B."/>
        </authorList>
    </citation>
    <scope>NUCLEOTIDE SEQUENCE [LARGE SCALE GENOMIC DNA]</scope>
    <source>
        <strain evidence="1 2">C735</strain>
    </source>
</reference>
<evidence type="ECO:0000313" key="1">
    <source>
        <dbReference type="EMBL" id="EFI47329.1"/>
    </source>
</evidence>
<dbReference type="Gene3D" id="3.80.10.10">
    <property type="entry name" value="Ribonuclease Inhibitor"/>
    <property type="match status" value="1"/>
</dbReference>
<feature type="non-terminal residue" evidence="1">
    <location>
        <position position="1"/>
    </location>
</feature>
<protein>
    <recommendedName>
        <fullName evidence="3">Leucine-rich repeat domain-containing protein</fullName>
    </recommendedName>
</protein>
<keyword evidence="2" id="KW-1185">Reference proteome</keyword>